<dbReference type="InterPro" id="IPR029044">
    <property type="entry name" value="Nucleotide-diphossugar_trans"/>
</dbReference>
<evidence type="ECO:0008006" key="5">
    <source>
        <dbReference type="Google" id="ProtNLM"/>
    </source>
</evidence>
<protein>
    <recommendedName>
        <fullName evidence="5">Glycosyltransferase family 62 protein</fullName>
    </recommendedName>
</protein>
<evidence type="ECO:0000256" key="1">
    <source>
        <dbReference type="ARBA" id="ARBA00037964"/>
    </source>
</evidence>
<dbReference type="PANTHER" id="PTHR43083:SF6">
    <property type="entry name" value="MANNAN POLYMERASE COMPLEXES SUBUNIT MNN9"/>
    <property type="match status" value="1"/>
</dbReference>
<dbReference type="InterPro" id="IPR052086">
    <property type="entry name" value="Mannan_Polymerase_Subunit"/>
</dbReference>
<evidence type="ECO:0000313" key="4">
    <source>
        <dbReference type="Proteomes" id="UP000481153"/>
    </source>
</evidence>
<keyword evidence="2" id="KW-0472">Membrane</keyword>
<reference evidence="3 4" key="1">
    <citation type="submission" date="2019-07" db="EMBL/GenBank/DDBJ databases">
        <title>Genomics analysis of Aphanomyces spp. identifies a new class of oomycete effector associated with host adaptation.</title>
        <authorList>
            <person name="Gaulin E."/>
        </authorList>
    </citation>
    <scope>NUCLEOTIDE SEQUENCE [LARGE SCALE GENOMIC DNA]</scope>
    <source>
        <strain evidence="3 4">ATCC 201684</strain>
    </source>
</reference>
<name>A0A6G0WRM9_9STRA</name>
<proteinExistence type="inferred from homology"/>
<gene>
    <name evidence="3" type="ORF">Ae201684_012459</name>
</gene>
<keyword evidence="2" id="KW-1133">Transmembrane helix</keyword>
<dbReference type="PANTHER" id="PTHR43083">
    <property type="entry name" value="MANNAN POLYMERASE II"/>
    <property type="match status" value="1"/>
</dbReference>
<organism evidence="3 4">
    <name type="scientific">Aphanomyces euteiches</name>
    <dbReference type="NCBI Taxonomy" id="100861"/>
    <lineage>
        <taxon>Eukaryota</taxon>
        <taxon>Sar</taxon>
        <taxon>Stramenopiles</taxon>
        <taxon>Oomycota</taxon>
        <taxon>Saprolegniomycetes</taxon>
        <taxon>Saprolegniales</taxon>
        <taxon>Verrucalvaceae</taxon>
        <taxon>Aphanomyces</taxon>
    </lineage>
</organism>
<sequence length="396" mass="45172">MFIPRVITLDFGLMYHRRRQPQWRPYVMPGLGALFLLVLFINRDFFRHVPPPEAGSTVGSVEIVPQPKGVPNVISQIDSVACRAAQTANPLESFETITKTPTAEHPNKESLVYRLKNLRVLATTAAMQEALLIMVVTKDKTSWGKGRTAQDFIALVQTFDYPAHKISIGILTSSMEEYVQLKRLFQRTLLTHFAQVTIIFRDDLNVRIARERRHDDDVQKIRRRTIARYRNVALSQCLEPWHSHVVWIDSDIISIPTYLVSKMVAAKLDILEPLCNLKHGHVDYDLNAWEGPRLTPTPEELKALHDGDTTAFVGGSGRGTRHIKDMRWHEYHPLDSVGGTMLYVKADIHRQGVLFTTHYIIGNEWKHEGYDGIETEGLCYVAGMLGHFNCVQHEFV</sequence>
<dbReference type="Pfam" id="PF03452">
    <property type="entry name" value="Anp1"/>
    <property type="match status" value="1"/>
</dbReference>
<keyword evidence="2" id="KW-0812">Transmembrane</keyword>
<accession>A0A6G0WRM9</accession>
<dbReference type="Gene3D" id="3.90.550.10">
    <property type="entry name" value="Spore Coat Polysaccharide Biosynthesis Protein SpsA, Chain A"/>
    <property type="match status" value="1"/>
</dbReference>
<dbReference type="VEuPathDB" id="FungiDB:AeMF1_012348"/>
<dbReference type="Proteomes" id="UP000481153">
    <property type="component" value="Unassembled WGS sequence"/>
</dbReference>
<dbReference type="AlphaFoldDB" id="A0A6G0WRM9"/>
<dbReference type="EMBL" id="VJMJ01000157">
    <property type="protein sequence ID" value="KAF0730061.1"/>
    <property type="molecule type" value="Genomic_DNA"/>
</dbReference>
<comment type="similarity">
    <text evidence="1">Belongs to the ANP1/MMN9/VAN1 family.</text>
</comment>
<comment type="caution">
    <text evidence="3">The sequence shown here is derived from an EMBL/GenBank/DDBJ whole genome shotgun (WGS) entry which is preliminary data.</text>
</comment>
<evidence type="ECO:0000313" key="3">
    <source>
        <dbReference type="EMBL" id="KAF0730061.1"/>
    </source>
</evidence>
<keyword evidence="4" id="KW-1185">Reference proteome</keyword>
<evidence type="ECO:0000256" key="2">
    <source>
        <dbReference type="SAM" id="Phobius"/>
    </source>
</evidence>
<feature type="transmembrane region" description="Helical" evidence="2">
    <location>
        <begin position="23"/>
        <end position="41"/>
    </location>
</feature>